<dbReference type="Pfam" id="PF08205">
    <property type="entry name" value="C2-set_2"/>
    <property type="match status" value="1"/>
</dbReference>
<dbReference type="SUPFAM" id="SSF48726">
    <property type="entry name" value="Immunoglobulin"/>
    <property type="match status" value="1"/>
</dbReference>
<dbReference type="PROSITE" id="PS50835">
    <property type="entry name" value="IG_LIKE"/>
    <property type="match status" value="1"/>
</dbReference>
<dbReference type="InterPro" id="IPR013783">
    <property type="entry name" value="Ig-like_fold"/>
</dbReference>
<evidence type="ECO:0000256" key="1">
    <source>
        <dbReference type="ARBA" id="ARBA00023157"/>
    </source>
</evidence>
<proteinExistence type="predicted"/>
<dbReference type="InterPro" id="IPR036179">
    <property type="entry name" value="Ig-like_dom_sf"/>
</dbReference>
<accession>A0ABD0REM0</accession>
<gene>
    <name evidence="3" type="ORF">M9458_010082</name>
</gene>
<feature type="domain" description="Ig-like" evidence="2">
    <location>
        <begin position="1"/>
        <end position="90"/>
    </location>
</feature>
<evidence type="ECO:0000259" key="2">
    <source>
        <dbReference type="PROSITE" id="PS50835"/>
    </source>
</evidence>
<evidence type="ECO:0000313" key="4">
    <source>
        <dbReference type="Proteomes" id="UP001529510"/>
    </source>
</evidence>
<comment type="caution">
    <text evidence="3">The sequence shown here is derived from an EMBL/GenBank/DDBJ whole genome shotgun (WGS) entry which is preliminary data.</text>
</comment>
<feature type="non-terminal residue" evidence="3">
    <location>
        <position position="1"/>
    </location>
</feature>
<dbReference type="Proteomes" id="UP001529510">
    <property type="component" value="Unassembled WGS sequence"/>
</dbReference>
<name>A0ABD0REM0_CIRMR</name>
<protein>
    <recommendedName>
        <fullName evidence="2">Ig-like domain-containing protein</fullName>
    </recommendedName>
</protein>
<dbReference type="Gene3D" id="2.60.40.10">
    <property type="entry name" value="Immunoglobulins"/>
    <property type="match status" value="1"/>
</dbReference>
<sequence>APKISSSCSRSSVITCVCEAHGNPRPTLEWRLSGHALANSTETSITEETLGSTGVKSVLTTRQSLTDTDVLHCFSKNIHGSTTQQFHAVPPPQDT</sequence>
<keyword evidence="1" id="KW-1015">Disulfide bond</keyword>
<keyword evidence="4" id="KW-1185">Reference proteome</keyword>
<dbReference type="InterPro" id="IPR007110">
    <property type="entry name" value="Ig-like_dom"/>
</dbReference>
<reference evidence="3 4" key="1">
    <citation type="submission" date="2024-05" db="EMBL/GenBank/DDBJ databases">
        <title>Genome sequencing and assembly of Indian major carp, Cirrhinus mrigala (Hamilton, 1822).</title>
        <authorList>
            <person name="Mohindra V."/>
            <person name="Chowdhury L.M."/>
            <person name="Lal K."/>
            <person name="Jena J.K."/>
        </authorList>
    </citation>
    <scope>NUCLEOTIDE SEQUENCE [LARGE SCALE GENOMIC DNA]</scope>
    <source>
        <strain evidence="3">CM1030</strain>
        <tissue evidence="3">Blood</tissue>
    </source>
</reference>
<dbReference type="EMBL" id="JAMKFB020000004">
    <property type="protein sequence ID" value="KAL0196510.1"/>
    <property type="molecule type" value="Genomic_DNA"/>
</dbReference>
<evidence type="ECO:0000313" key="3">
    <source>
        <dbReference type="EMBL" id="KAL0196510.1"/>
    </source>
</evidence>
<dbReference type="AlphaFoldDB" id="A0ABD0REM0"/>
<feature type="non-terminal residue" evidence="3">
    <location>
        <position position="95"/>
    </location>
</feature>
<organism evidence="3 4">
    <name type="scientific">Cirrhinus mrigala</name>
    <name type="common">Mrigala</name>
    <dbReference type="NCBI Taxonomy" id="683832"/>
    <lineage>
        <taxon>Eukaryota</taxon>
        <taxon>Metazoa</taxon>
        <taxon>Chordata</taxon>
        <taxon>Craniata</taxon>
        <taxon>Vertebrata</taxon>
        <taxon>Euteleostomi</taxon>
        <taxon>Actinopterygii</taxon>
        <taxon>Neopterygii</taxon>
        <taxon>Teleostei</taxon>
        <taxon>Ostariophysi</taxon>
        <taxon>Cypriniformes</taxon>
        <taxon>Cyprinidae</taxon>
        <taxon>Labeoninae</taxon>
        <taxon>Labeonini</taxon>
        <taxon>Cirrhinus</taxon>
    </lineage>
</organism>
<dbReference type="InterPro" id="IPR013162">
    <property type="entry name" value="CD80_C2-set"/>
</dbReference>